<keyword evidence="11" id="KW-1185">Reference proteome</keyword>
<dbReference type="RefSeq" id="WP_397095042.1">
    <property type="nucleotide sequence ID" value="NZ_JBIRYO010000027.1"/>
</dbReference>
<evidence type="ECO:0000256" key="6">
    <source>
        <dbReference type="ARBA" id="ARBA00023098"/>
    </source>
</evidence>
<dbReference type="PANTHER" id="PTHR10977">
    <property type="entry name" value="DIPHOSPHOMEVALONATE DECARBOXYLASE"/>
    <property type="match status" value="1"/>
</dbReference>
<keyword evidence="5" id="KW-0067">ATP-binding</keyword>
<protein>
    <recommendedName>
        <fullName evidence="2">diphosphomevalonate decarboxylase</fullName>
        <ecNumber evidence="2">4.1.1.33</ecNumber>
    </recommendedName>
</protein>
<accession>A0ABW7X965</accession>
<dbReference type="InterPro" id="IPR005935">
    <property type="entry name" value="Mev_decarb"/>
</dbReference>
<keyword evidence="6" id="KW-0443">Lipid metabolism</keyword>
<dbReference type="InterPro" id="IPR014721">
    <property type="entry name" value="Ribsml_uS5_D2-typ_fold_subgr"/>
</dbReference>
<evidence type="ECO:0000256" key="3">
    <source>
        <dbReference type="ARBA" id="ARBA00022516"/>
    </source>
</evidence>
<dbReference type="PANTHER" id="PTHR10977:SF3">
    <property type="entry name" value="DIPHOSPHOMEVALONATE DECARBOXYLASE"/>
    <property type="match status" value="1"/>
</dbReference>
<dbReference type="InterPro" id="IPR020568">
    <property type="entry name" value="Ribosomal_Su5_D2-typ_SF"/>
</dbReference>
<feature type="domain" description="Diphosphomevalonate decarboxylase-like N-terminal" evidence="9">
    <location>
        <begin position="26"/>
        <end position="176"/>
    </location>
</feature>
<reference evidence="10 11" key="1">
    <citation type="submission" date="2024-10" db="EMBL/GenBank/DDBJ databases">
        <title>The Natural Products Discovery Center: Release of the First 8490 Sequenced Strains for Exploring Actinobacteria Biosynthetic Diversity.</title>
        <authorList>
            <person name="Kalkreuter E."/>
            <person name="Kautsar S.A."/>
            <person name="Yang D."/>
            <person name="Bader C.D."/>
            <person name="Teijaro C.N."/>
            <person name="Fluegel L."/>
            <person name="Davis C.M."/>
            <person name="Simpson J.R."/>
            <person name="Lauterbach L."/>
            <person name="Steele A.D."/>
            <person name="Gui C."/>
            <person name="Meng S."/>
            <person name="Li G."/>
            <person name="Viehrig K."/>
            <person name="Ye F."/>
            <person name="Su P."/>
            <person name="Kiefer A.F."/>
            <person name="Nichols A."/>
            <person name="Cepeda A.J."/>
            <person name="Yan W."/>
            <person name="Fan B."/>
            <person name="Jiang Y."/>
            <person name="Adhikari A."/>
            <person name="Zheng C.-J."/>
            <person name="Schuster L."/>
            <person name="Cowan T.M."/>
            <person name="Smanski M.J."/>
            <person name="Chevrette M.G."/>
            <person name="De Carvalho L.P.S."/>
            <person name="Shen B."/>
        </authorList>
    </citation>
    <scope>NUCLEOTIDE SEQUENCE [LARGE SCALE GENOMIC DNA]</scope>
    <source>
        <strain evidence="10 11">NPDC019275</strain>
    </source>
</reference>
<dbReference type="SUPFAM" id="SSF54211">
    <property type="entry name" value="Ribosomal protein S5 domain 2-like"/>
    <property type="match status" value="1"/>
</dbReference>
<comment type="caution">
    <text evidence="10">The sequence shown here is derived from an EMBL/GenBank/DDBJ whole genome shotgun (WGS) entry which is preliminary data.</text>
</comment>
<dbReference type="EMBL" id="JBIRYO010000027">
    <property type="protein sequence ID" value="MFI2477677.1"/>
    <property type="molecule type" value="Genomic_DNA"/>
</dbReference>
<organism evidence="10 11">
    <name type="scientific">Nocardia xishanensis</name>
    <dbReference type="NCBI Taxonomy" id="238964"/>
    <lineage>
        <taxon>Bacteria</taxon>
        <taxon>Bacillati</taxon>
        <taxon>Actinomycetota</taxon>
        <taxon>Actinomycetes</taxon>
        <taxon>Mycobacteriales</taxon>
        <taxon>Nocardiaceae</taxon>
        <taxon>Nocardia</taxon>
    </lineage>
</organism>
<dbReference type="Pfam" id="PF18376">
    <property type="entry name" value="MDD_C"/>
    <property type="match status" value="1"/>
</dbReference>
<evidence type="ECO:0000256" key="1">
    <source>
        <dbReference type="ARBA" id="ARBA00008831"/>
    </source>
</evidence>
<keyword evidence="3" id="KW-0444">Lipid biosynthesis</keyword>
<evidence type="ECO:0000313" key="11">
    <source>
        <dbReference type="Proteomes" id="UP001611415"/>
    </source>
</evidence>
<dbReference type="InterPro" id="IPR029765">
    <property type="entry name" value="Mev_diP_decarb"/>
</dbReference>
<evidence type="ECO:0000256" key="4">
    <source>
        <dbReference type="ARBA" id="ARBA00022741"/>
    </source>
</evidence>
<keyword evidence="7 10" id="KW-0456">Lyase</keyword>
<evidence type="ECO:0000313" key="10">
    <source>
        <dbReference type="EMBL" id="MFI2477677.1"/>
    </source>
</evidence>
<name>A0ABW7X965_9NOCA</name>
<keyword evidence="4" id="KW-0547">Nucleotide-binding</keyword>
<gene>
    <name evidence="10" type="primary">mvaD</name>
    <name evidence="10" type="ORF">ACH49W_30255</name>
</gene>
<evidence type="ECO:0000259" key="8">
    <source>
        <dbReference type="Pfam" id="PF18376"/>
    </source>
</evidence>
<dbReference type="NCBIfam" id="TIGR01240">
    <property type="entry name" value="mevDPdecarb"/>
    <property type="match status" value="1"/>
</dbReference>
<comment type="similarity">
    <text evidence="1">Belongs to the diphosphomevalonate decarboxylase family.</text>
</comment>
<evidence type="ECO:0000259" key="9">
    <source>
        <dbReference type="Pfam" id="PF22700"/>
    </source>
</evidence>
<evidence type="ECO:0000256" key="7">
    <source>
        <dbReference type="ARBA" id="ARBA00023239"/>
    </source>
</evidence>
<dbReference type="InterPro" id="IPR036554">
    <property type="entry name" value="GHMP_kinase_C_sf"/>
</dbReference>
<dbReference type="Pfam" id="PF22700">
    <property type="entry name" value="MVD-like_N"/>
    <property type="match status" value="1"/>
</dbReference>
<dbReference type="Gene3D" id="3.30.230.10">
    <property type="match status" value="1"/>
</dbReference>
<dbReference type="PIRSF" id="PIRSF015950">
    <property type="entry name" value="Mev_P_decrbx"/>
    <property type="match status" value="1"/>
</dbReference>
<evidence type="ECO:0000256" key="2">
    <source>
        <dbReference type="ARBA" id="ARBA00012296"/>
    </source>
</evidence>
<dbReference type="Gene3D" id="3.30.70.890">
    <property type="entry name" value="GHMP kinase, C-terminal domain"/>
    <property type="match status" value="1"/>
</dbReference>
<sequence length="349" mass="36478">MTFTPGAELADPLADRFGEDAATAVAHPNIALVKYWGKRDESYFLPVTGSLSMTLDIYPTTTTVRLSTEPADTVVLNDRPAVGEAYARVARFLDLVRARAGRDEHAEVVSANAGPTGAGLASSASGFAALAVAAAAAYGLDADARALSRLARRGSGSACRSIFGGFVVWHAGEGNGEAGDANSYAEPIDGDALDPALVVAVVDKASKAVSSREAMRRTCDTSPFYLPWADASRIDLEEMRKAIARRDLPAVGEIAERNALGMHASMLLARPSVRYLSPRSVEVLDRVLALRADGIAAYATIDAGPNVTVLCARADEHRVIAALREVGGVVDMPVAHLGPGAALVPDGAR</sequence>
<dbReference type="InterPro" id="IPR041431">
    <property type="entry name" value="Mvd1_C"/>
</dbReference>
<dbReference type="Proteomes" id="UP001611415">
    <property type="component" value="Unassembled WGS sequence"/>
</dbReference>
<proteinExistence type="inferred from homology"/>
<dbReference type="EC" id="4.1.1.33" evidence="2"/>
<feature type="domain" description="Mvd1 C-terminal" evidence="8">
    <location>
        <begin position="198"/>
        <end position="326"/>
    </location>
</feature>
<dbReference type="GO" id="GO:0004163">
    <property type="term" value="F:diphosphomevalonate decarboxylase activity"/>
    <property type="evidence" value="ECO:0007669"/>
    <property type="project" value="UniProtKB-EC"/>
</dbReference>
<dbReference type="InterPro" id="IPR053859">
    <property type="entry name" value="MVD-like_N"/>
</dbReference>
<dbReference type="SUPFAM" id="SSF55060">
    <property type="entry name" value="GHMP Kinase, C-terminal domain"/>
    <property type="match status" value="1"/>
</dbReference>
<evidence type="ECO:0000256" key="5">
    <source>
        <dbReference type="ARBA" id="ARBA00022840"/>
    </source>
</evidence>